<sequence>MMNMTSIVLRKDVPQSQRPLRIFIKERIMVIVVDDEDRENEGDLIMAASKATPEAMAFIVKHGTGIVCVSMKAEDLERLELPLMVTHKENEEKLCTAFAVSVDAKHGTSTGVSARDRATTTVALASKDSKPEDFNRPGHIFPLKYREGGVLKRAGHTEASVDLAMLAGLEPVAVLCEIVDDDGSMARLPRLRQFAQAENLKIISIADLIRYRRRRDRLVELAAAAPIPTMWGPFKAYCYRSLLDGIEHIAMVKVSYFIQISSHLMNMSLCILCNTKFKLNFLDLVFLHGGQLKFNS</sequence>
<dbReference type="Proteomes" id="UP000006729">
    <property type="component" value="Chromosome 5"/>
</dbReference>
<organism evidence="1 2">
    <name type="scientific">Populus trichocarpa</name>
    <name type="common">Western balsam poplar</name>
    <name type="synonym">Populus balsamifera subsp. trichocarpa</name>
    <dbReference type="NCBI Taxonomy" id="3694"/>
    <lineage>
        <taxon>Eukaryota</taxon>
        <taxon>Viridiplantae</taxon>
        <taxon>Streptophyta</taxon>
        <taxon>Embryophyta</taxon>
        <taxon>Tracheophyta</taxon>
        <taxon>Spermatophyta</taxon>
        <taxon>Magnoliopsida</taxon>
        <taxon>eudicotyledons</taxon>
        <taxon>Gunneridae</taxon>
        <taxon>Pentapetalae</taxon>
        <taxon>rosids</taxon>
        <taxon>fabids</taxon>
        <taxon>Malpighiales</taxon>
        <taxon>Salicaceae</taxon>
        <taxon>Saliceae</taxon>
        <taxon>Populus</taxon>
    </lineage>
</organism>
<proteinExistence type="predicted"/>
<accession>A0ACC0SYD4</accession>
<evidence type="ECO:0000313" key="1">
    <source>
        <dbReference type="EMBL" id="KAI9394270.1"/>
    </source>
</evidence>
<evidence type="ECO:0000313" key="2">
    <source>
        <dbReference type="Proteomes" id="UP000006729"/>
    </source>
</evidence>
<name>A0ACC0SYD4_POPTR</name>
<comment type="caution">
    <text evidence="1">The sequence shown here is derived from an EMBL/GenBank/DDBJ whole genome shotgun (WGS) entry which is preliminary data.</text>
</comment>
<protein>
    <submittedName>
        <fullName evidence="1">Uncharacterized protein</fullName>
    </submittedName>
</protein>
<keyword evidence="2" id="KW-1185">Reference proteome</keyword>
<dbReference type="EMBL" id="CM009294">
    <property type="protein sequence ID" value="KAI9394270.1"/>
    <property type="molecule type" value="Genomic_DNA"/>
</dbReference>
<gene>
    <name evidence="1" type="ORF">POPTR_005G071600v4</name>
</gene>
<reference evidence="1 2" key="1">
    <citation type="journal article" date="2006" name="Science">
        <title>The genome of black cottonwood, Populus trichocarpa (Torr. &amp; Gray).</title>
        <authorList>
            <person name="Tuskan G.A."/>
            <person name="Difazio S."/>
            <person name="Jansson S."/>
            <person name="Bohlmann J."/>
            <person name="Grigoriev I."/>
            <person name="Hellsten U."/>
            <person name="Putnam N."/>
            <person name="Ralph S."/>
            <person name="Rombauts S."/>
            <person name="Salamov A."/>
            <person name="Schein J."/>
            <person name="Sterck L."/>
            <person name="Aerts A."/>
            <person name="Bhalerao R.R."/>
            <person name="Bhalerao R.P."/>
            <person name="Blaudez D."/>
            <person name="Boerjan W."/>
            <person name="Brun A."/>
            <person name="Brunner A."/>
            <person name="Busov V."/>
            <person name="Campbell M."/>
            <person name="Carlson J."/>
            <person name="Chalot M."/>
            <person name="Chapman J."/>
            <person name="Chen G.L."/>
            <person name="Cooper D."/>
            <person name="Coutinho P.M."/>
            <person name="Couturier J."/>
            <person name="Covert S."/>
            <person name="Cronk Q."/>
            <person name="Cunningham R."/>
            <person name="Davis J."/>
            <person name="Degroeve S."/>
            <person name="Dejardin A."/>
            <person name="Depamphilis C."/>
            <person name="Detter J."/>
            <person name="Dirks B."/>
            <person name="Dubchak I."/>
            <person name="Duplessis S."/>
            <person name="Ehlting J."/>
            <person name="Ellis B."/>
            <person name="Gendler K."/>
            <person name="Goodstein D."/>
            <person name="Gribskov M."/>
            <person name="Grimwood J."/>
            <person name="Groover A."/>
            <person name="Gunter L."/>
            <person name="Hamberger B."/>
            <person name="Heinze B."/>
            <person name="Helariutta Y."/>
            <person name="Henrissat B."/>
            <person name="Holligan D."/>
            <person name="Holt R."/>
            <person name="Huang W."/>
            <person name="Islam-Faridi N."/>
            <person name="Jones S."/>
            <person name="Jones-Rhoades M."/>
            <person name="Jorgensen R."/>
            <person name="Joshi C."/>
            <person name="Kangasjarvi J."/>
            <person name="Karlsson J."/>
            <person name="Kelleher C."/>
            <person name="Kirkpatrick R."/>
            <person name="Kirst M."/>
            <person name="Kohler A."/>
            <person name="Kalluri U."/>
            <person name="Larimer F."/>
            <person name="Leebens-Mack J."/>
            <person name="Leple J.C."/>
            <person name="Locascio P."/>
            <person name="Lou Y."/>
            <person name="Lucas S."/>
            <person name="Martin F."/>
            <person name="Montanini B."/>
            <person name="Napoli C."/>
            <person name="Nelson D.R."/>
            <person name="Nelson C."/>
            <person name="Nieminen K."/>
            <person name="Nilsson O."/>
            <person name="Pereda V."/>
            <person name="Peter G."/>
            <person name="Philippe R."/>
            <person name="Pilate G."/>
            <person name="Poliakov A."/>
            <person name="Razumovskaya J."/>
            <person name="Richardson P."/>
            <person name="Rinaldi C."/>
            <person name="Ritland K."/>
            <person name="Rouze P."/>
            <person name="Ryaboy D."/>
            <person name="Schmutz J."/>
            <person name="Schrader J."/>
            <person name="Segerman B."/>
            <person name="Shin H."/>
            <person name="Siddiqui A."/>
            <person name="Sterky F."/>
            <person name="Terry A."/>
            <person name="Tsai C.J."/>
            <person name="Uberbacher E."/>
            <person name="Unneberg P."/>
            <person name="Vahala J."/>
            <person name="Wall K."/>
            <person name="Wessler S."/>
            <person name="Yang G."/>
            <person name="Yin T."/>
            <person name="Douglas C."/>
            <person name="Marra M."/>
            <person name="Sandberg G."/>
            <person name="Van de Peer Y."/>
            <person name="Rokhsar D."/>
        </authorList>
    </citation>
    <scope>NUCLEOTIDE SEQUENCE [LARGE SCALE GENOMIC DNA]</scope>
    <source>
        <strain evidence="2">cv. Nisqually</strain>
    </source>
</reference>